<dbReference type="InterPro" id="IPR002930">
    <property type="entry name" value="GCV_H"/>
</dbReference>
<dbReference type="InterPro" id="IPR033753">
    <property type="entry name" value="GCV_H/Fam206"/>
</dbReference>
<evidence type="ECO:0000313" key="6">
    <source>
        <dbReference type="Proteomes" id="UP001519924"/>
    </source>
</evidence>
<keyword evidence="2 3" id="KW-0450">Lipoyl</keyword>
<proteinExistence type="inferred from homology"/>
<dbReference type="Proteomes" id="UP001519924">
    <property type="component" value="Unassembled WGS sequence"/>
</dbReference>
<feature type="modified residue" description="N6-lipoyllysine" evidence="3">
    <location>
        <position position="60"/>
    </location>
</feature>
<organism evidence="5 6">
    <name type="scientific">Caldovatus aquaticus</name>
    <dbReference type="NCBI Taxonomy" id="2865671"/>
    <lineage>
        <taxon>Bacteria</taxon>
        <taxon>Pseudomonadati</taxon>
        <taxon>Pseudomonadota</taxon>
        <taxon>Alphaproteobacteria</taxon>
        <taxon>Acetobacterales</taxon>
        <taxon>Roseomonadaceae</taxon>
        <taxon>Caldovatus</taxon>
    </lineage>
</organism>
<dbReference type="Pfam" id="PF01597">
    <property type="entry name" value="GCV_H"/>
    <property type="match status" value="1"/>
</dbReference>
<comment type="cofactor">
    <cofactor evidence="3">
        <name>(R)-lipoate</name>
        <dbReference type="ChEBI" id="CHEBI:83088"/>
    </cofactor>
    <text evidence="3">Binds 1 lipoyl cofactor covalently.</text>
</comment>
<dbReference type="PANTHER" id="PTHR11715">
    <property type="entry name" value="GLYCINE CLEAVAGE SYSTEM H PROTEIN"/>
    <property type="match status" value="1"/>
</dbReference>
<reference evidence="5 6" key="1">
    <citation type="submission" date="2021-08" db="EMBL/GenBank/DDBJ databases">
        <title>Caldovatus sediminis gen. nov., sp. nov., a moderately thermophilic bacterium isolated from a hot spring.</title>
        <authorList>
            <person name="Hu C.-J."/>
            <person name="Li W.-J."/>
            <person name="Xian W.-D."/>
        </authorList>
    </citation>
    <scope>NUCLEOTIDE SEQUENCE [LARGE SCALE GENOMIC DNA]</scope>
    <source>
        <strain evidence="5 6">SYSU G05006</strain>
    </source>
</reference>
<dbReference type="InterPro" id="IPR003016">
    <property type="entry name" value="2-oxoA_DH_lipoyl-BS"/>
</dbReference>
<comment type="caution">
    <text evidence="5">The sequence shown here is derived from an EMBL/GenBank/DDBJ whole genome shotgun (WGS) entry which is preliminary data.</text>
</comment>
<comment type="subunit">
    <text evidence="3">The glycine cleavage system is composed of four proteins: P, T, L and H.</text>
</comment>
<feature type="domain" description="Lipoyl-binding" evidence="4">
    <location>
        <begin position="19"/>
        <end position="101"/>
    </location>
</feature>
<protein>
    <recommendedName>
        <fullName evidence="3">Glycine cleavage system H protein</fullName>
    </recommendedName>
</protein>
<dbReference type="NCBIfam" id="NF002270">
    <property type="entry name" value="PRK01202.1"/>
    <property type="match status" value="1"/>
</dbReference>
<gene>
    <name evidence="3 5" type="primary">gcvH</name>
    <name evidence="5" type="ORF">K1J50_01205</name>
</gene>
<evidence type="ECO:0000256" key="3">
    <source>
        <dbReference type="HAMAP-Rule" id="MF_00272"/>
    </source>
</evidence>
<dbReference type="EMBL" id="JAHZUY010000002">
    <property type="protein sequence ID" value="MBW8268098.1"/>
    <property type="molecule type" value="Genomic_DNA"/>
</dbReference>
<dbReference type="NCBIfam" id="TIGR00527">
    <property type="entry name" value="gcvH"/>
    <property type="match status" value="1"/>
</dbReference>
<dbReference type="CDD" id="cd06848">
    <property type="entry name" value="GCS_H"/>
    <property type="match status" value="1"/>
</dbReference>
<evidence type="ECO:0000256" key="1">
    <source>
        <dbReference type="ARBA" id="ARBA00009249"/>
    </source>
</evidence>
<comment type="similarity">
    <text evidence="1 3">Belongs to the GcvH family.</text>
</comment>
<dbReference type="PROSITE" id="PS50968">
    <property type="entry name" value="BIOTINYL_LIPOYL"/>
    <property type="match status" value="1"/>
</dbReference>
<dbReference type="InterPro" id="IPR011053">
    <property type="entry name" value="Single_hybrid_motif"/>
</dbReference>
<keyword evidence="6" id="KW-1185">Reference proteome</keyword>
<dbReference type="HAMAP" id="MF_00272">
    <property type="entry name" value="GcvH"/>
    <property type="match status" value="1"/>
</dbReference>
<name>A0ABS7EXK3_9PROT</name>
<sequence>MSELRYTKDHEWLRTDGDAVTVGISDHAQSQLGDVVFVELPEVGREVEAGEAVAVVESVKAASDVYAPVSGRIVEVNSALAEDPGLINRDPTGEGWFFKIEPRDPAEIEKLMDEAAYAAYLESQA</sequence>
<dbReference type="Gene3D" id="2.40.50.100">
    <property type="match status" value="1"/>
</dbReference>
<comment type="function">
    <text evidence="3">The glycine cleavage system catalyzes the degradation of glycine. The H protein shuttles the methylamine group of glycine from the P protein to the T protein.</text>
</comment>
<evidence type="ECO:0000259" key="4">
    <source>
        <dbReference type="PROSITE" id="PS50968"/>
    </source>
</evidence>
<dbReference type="InterPro" id="IPR017453">
    <property type="entry name" value="GCV_H_sub"/>
</dbReference>
<accession>A0ABS7EXK3</accession>
<dbReference type="PANTHER" id="PTHR11715:SF3">
    <property type="entry name" value="GLYCINE CLEAVAGE SYSTEM H PROTEIN-RELATED"/>
    <property type="match status" value="1"/>
</dbReference>
<evidence type="ECO:0000313" key="5">
    <source>
        <dbReference type="EMBL" id="MBW8268098.1"/>
    </source>
</evidence>
<dbReference type="RefSeq" id="WP_220115604.1">
    <property type="nucleotide sequence ID" value="NZ_JAHZUY010000002.1"/>
</dbReference>
<dbReference type="InterPro" id="IPR000089">
    <property type="entry name" value="Biotin_lipoyl"/>
</dbReference>
<dbReference type="PROSITE" id="PS00189">
    <property type="entry name" value="LIPOYL"/>
    <property type="match status" value="1"/>
</dbReference>
<evidence type="ECO:0000256" key="2">
    <source>
        <dbReference type="ARBA" id="ARBA00022823"/>
    </source>
</evidence>
<dbReference type="SUPFAM" id="SSF51230">
    <property type="entry name" value="Single hybrid motif"/>
    <property type="match status" value="1"/>
</dbReference>